<dbReference type="InterPro" id="IPR036866">
    <property type="entry name" value="RibonucZ/Hydroxyglut_hydro"/>
</dbReference>
<dbReference type="Pfam" id="PF00753">
    <property type="entry name" value="Lactamase_B"/>
    <property type="match status" value="1"/>
</dbReference>
<keyword evidence="4" id="KW-1185">Reference proteome</keyword>
<dbReference type="SUPFAM" id="SSF56281">
    <property type="entry name" value="Metallo-hydrolase/oxidoreductase"/>
    <property type="match status" value="1"/>
</dbReference>
<dbReference type="Proteomes" id="UP000624419">
    <property type="component" value="Unassembled WGS sequence"/>
</dbReference>
<dbReference type="Gene3D" id="3.60.15.10">
    <property type="entry name" value="Ribonuclease Z/Hydroxyacylglutathione hydrolase-like"/>
    <property type="match status" value="1"/>
</dbReference>
<evidence type="ECO:0000313" key="4">
    <source>
        <dbReference type="Proteomes" id="UP000624419"/>
    </source>
</evidence>
<evidence type="ECO:0000256" key="1">
    <source>
        <dbReference type="SAM" id="SignalP"/>
    </source>
</evidence>
<dbReference type="SMART" id="SM00849">
    <property type="entry name" value="Lactamase_B"/>
    <property type="match status" value="1"/>
</dbReference>
<protein>
    <submittedName>
        <fullName evidence="3">MBL fold metallo-hydrolase</fullName>
    </submittedName>
</protein>
<keyword evidence="1" id="KW-0732">Signal</keyword>
<sequence>MSNYPGLSALLLLLSFSGSICAASDSQYQVEKIKDNVFRFTSGKYHSAFMITRSGAFVTDPIDAQSASYLRRYIKEKFDVPVSYMAYSHNHVDHTAGGQNLKAADTIVVAQSEAAKNIVNTQLPTALPDVTFSDELTIKLDESQVKLQYYGRNNGYGSVSMRFEPANVLFVVDWITLNRLPYKNLKGYDIEGMIASTEAVLNEPPFDVFIGGHADIGTREDVESYLGYLRALYNGVETRMRQGHSLQSIQKSLLLSKFSHLKMFKEWREQNIEGVYNTLNSMSYYDMRQDIPSSSEAN</sequence>
<dbReference type="EMBL" id="JABBXD010000005">
    <property type="protein sequence ID" value="MBD3586304.1"/>
    <property type="molecule type" value="Genomic_DNA"/>
</dbReference>
<proteinExistence type="predicted"/>
<evidence type="ECO:0000259" key="2">
    <source>
        <dbReference type="SMART" id="SM00849"/>
    </source>
</evidence>
<dbReference type="InterPro" id="IPR001279">
    <property type="entry name" value="Metallo-B-lactamas"/>
</dbReference>
<evidence type="ECO:0000313" key="3">
    <source>
        <dbReference type="EMBL" id="MBD3586304.1"/>
    </source>
</evidence>
<feature type="signal peptide" evidence="1">
    <location>
        <begin position="1"/>
        <end position="22"/>
    </location>
</feature>
<reference evidence="3 4" key="1">
    <citation type="submission" date="2020-04" db="EMBL/GenBank/DDBJ databases">
        <title>Salinimonas sp. HHU 13199.</title>
        <authorList>
            <person name="Cui X."/>
            <person name="Zhang D."/>
        </authorList>
    </citation>
    <scope>NUCLEOTIDE SEQUENCE [LARGE SCALE GENOMIC DNA]</scope>
    <source>
        <strain evidence="3 4">HHU 13199</strain>
    </source>
</reference>
<feature type="domain" description="Metallo-beta-lactamase" evidence="2">
    <location>
        <begin position="45"/>
        <end position="213"/>
    </location>
</feature>
<organism evidence="3 4">
    <name type="scientific">Salinimonas profundi</name>
    <dbReference type="NCBI Taxonomy" id="2729140"/>
    <lineage>
        <taxon>Bacteria</taxon>
        <taxon>Pseudomonadati</taxon>
        <taxon>Pseudomonadota</taxon>
        <taxon>Gammaproteobacteria</taxon>
        <taxon>Alteromonadales</taxon>
        <taxon>Alteromonadaceae</taxon>
        <taxon>Alteromonas/Salinimonas group</taxon>
        <taxon>Salinimonas</taxon>
    </lineage>
</organism>
<comment type="caution">
    <text evidence="3">The sequence shown here is derived from an EMBL/GenBank/DDBJ whole genome shotgun (WGS) entry which is preliminary data.</text>
</comment>
<gene>
    <name evidence="3" type="ORF">HHX48_11185</name>
</gene>
<accession>A0ABR8LJB9</accession>
<name>A0ABR8LJB9_9ALTE</name>
<feature type="chain" id="PRO_5045125284" evidence="1">
    <location>
        <begin position="23"/>
        <end position="298"/>
    </location>
</feature>
<dbReference type="RefSeq" id="WP_191025126.1">
    <property type="nucleotide sequence ID" value="NZ_JABBXD010000005.1"/>
</dbReference>